<evidence type="ECO:0000256" key="15">
    <source>
        <dbReference type="ARBA" id="ARBA00023254"/>
    </source>
</evidence>
<comment type="cofactor">
    <cofactor evidence="1 17">
        <name>Mn(2+)</name>
        <dbReference type="ChEBI" id="CHEBI:29035"/>
    </cofactor>
</comment>
<dbReference type="GO" id="GO:0030870">
    <property type="term" value="C:Mre11 complex"/>
    <property type="evidence" value="ECO:0007669"/>
    <property type="project" value="UniProtKB-UniRule"/>
</dbReference>
<evidence type="ECO:0000256" key="17">
    <source>
        <dbReference type="PIRNR" id="PIRNR000882"/>
    </source>
</evidence>
<keyword evidence="8 17" id="KW-0255">Endonuclease</keyword>
<evidence type="ECO:0000313" key="22">
    <source>
        <dbReference type="EMBL" id="KAF3095250.1"/>
    </source>
</evidence>
<gene>
    <name evidence="22" type="primary">MRE11</name>
    <name evidence="22" type="ORF">TWF102_007307</name>
</gene>
<feature type="region of interest" description="Disordered" evidence="20">
    <location>
        <begin position="534"/>
        <end position="768"/>
    </location>
</feature>
<comment type="similarity">
    <text evidence="4 17 19">Belongs to the MRE11/RAD32 family.</text>
</comment>
<comment type="caution">
    <text evidence="22">The sequence shown here is derived from an EMBL/GenBank/DDBJ whole genome shotgun (WGS) entry which is preliminary data.</text>
</comment>
<dbReference type="GO" id="GO:0035861">
    <property type="term" value="C:site of double-strand break"/>
    <property type="evidence" value="ECO:0007669"/>
    <property type="project" value="TreeGrafter"/>
</dbReference>
<dbReference type="GO" id="GO:0006303">
    <property type="term" value="P:double-strand break repair via nonhomologous end joining"/>
    <property type="evidence" value="ECO:0007669"/>
    <property type="project" value="TreeGrafter"/>
</dbReference>
<evidence type="ECO:0000256" key="3">
    <source>
        <dbReference type="ARBA" id="ARBA00004286"/>
    </source>
</evidence>
<dbReference type="PANTHER" id="PTHR10139:SF1">
    <property type="entry name" value="DOUBLE-STRAND BREAK REPAIR PROTEIN MRE11"/>
    <property type="match status" value="1"/>
</dbReference>
<keyword evidence="6 17" id="KW-0540">Nuclease</keyword>
<accession>A0A7C8JIZ1</accession>
<dbReference type="InterPro" id="IPR038487">
    <property type="entry name" value="Mre11_capping_dom"/>
</dbReference>
<dbReference type="InterPro" id="IPR007281">
    <property type="entry name" value="Mre11_DNA-bd"/>
</dbReference>
<keyword evidence="15 17" id="KW-0469">Meiosis</keyword>
<dbReference type="InterPro" id="IPR041796">
    <property type="entry name" value="Mre11_N"/>
</dbReference>
<evidence type="ECO:0000256" key="2">
    <source>
        <dbReference type="ARBA" id="ARBA00004123"/>
    </source>
</evidence>
<dbReference type="GO" id="GO:0030145">
    <property type="term" value="F:manganese ion binding"/>
    <property type="evidence" value="ECO:0007669"/>
    <property type="project" value="UniProtKB-UniRule"/>
</dbReference>
<comment type="subcellular location">
    <subcellularLocation>
        <location evidence="3">Chromosome</location>
    </subcellularLocation>
    <subcellularLocation>
        <location evidence="2 17">Nucleus</location>
    </subcellularLocation>
</comment>
<protein>
    <recommendedName>
        <fullName evidence="17">Double-strand break repair protein</fullName>
    </recommendedName>
</protein>
<comment type="function">
    <text evidence="17">Core component of the MRN complex, which plays a central role in double-strand break (DSB) repair, DNA recombination, maintenance of telomere integrity and meiosis. The MRN complex is involved in the repair of DNA double-strand breaks (DSBs) via homologous recombination (HR), an error-free mechanism which primarily occurs during S and G2 phases. The complex (1) mediates the end resection of damaged DNA, which generates proper single-stranded DNA, a key initial steps in HR, and is (2) required for the recruitment of other repair factors and efficient activation of ATM and ATR upon DNA damage. Within the MRN complex, MRE11 possesses both single-strand endonuclease activity and double-strand-specific 3'-5' exonuclease activity. MRE11 first endonucleolytically cleaves the 5' strand at DNA DSB ends to prevent non-homologous end joining (NHEJ) and licence HR. It then generates a single-stranded DNA gap via 3' to 5' exonucleolytic degradation, which is required for single-strand invasion and recombination.</text>
</comment>
<dbReference type="GO" id="GO:0042138">
    <property type="term" value="P:meiotic DNA double-strand break formation"/>
    <property type="evidence" value="ECO:0007669"/>
    <property type="project" value="TreeGrafter"/>
</dbReference>
<keyword evidence="11 17" id="KW-0269">Exonuclease</keyword>
<dbReference type="Pfam" id="PF00149">
    <property type="entry name" value="Metallophos"/>
    <property type="match status" value="1"/>
</dbReference>
<evidence type="ECO:0000256" key="5">
    <source>
        <dbReference type="ARBA" id="ARBA00022454"/>
    </source>
</evidence>
<keyword evidence="10 17" id="KW-0378">Hydrolase</keyword>
<evidence type="ECO:0000259" key="21">
    <source>
        <dbReference type="SMART" id="SM01347"/>
    </source>
</evidence>
<dbReference type="Proteomes" id="UP000475325">
    <property type="component" value="Unassembled WGS sequence"/>
</dbReference>
<dbReference type="NCBIfam" id="TIGR00583">
    <property type="entry name" value="mre11"/>
    <property type="match status" value="1"/>
</dbReference>
<evidence type="ECO:0000256" key="11">
    <source>
        <dbReference type="ARBA" id="ARBA00022839"/>
    </source>
</evidence>
<organism evidence="22 23">
    <name type="scientific">Orbilia oligospora</name>
    <name type="common">Nematode-trapping fungus</name>
    <name type="synonym">Arthrobotrys oligospora</name>
    <dbReference type="NCBI Taxonomy" id="2813651"/>
    <lineage>
        <taxon>Eukaryota</taxon>
        <taxon>Fungi</taxon>
        <taxon>Dikarya</taxon>
        <taxon>Ascomycota</taxon>
        <taxon>Pezizomycotina</taxon>
        <taxon>Orbiliomycetes</taxon>
        <taxon>Orbiliales</taxon>
        <taxon>Orbiliaceae</taxon>
        <taxon>Orbilia</taxon>
    </lineage>
</organism>
<keyword evidence="13 17" id="KW-0464">Manganese</keyword>
<dbReference type="GO" id="GO:0031573">
    <property type="term" value="P:mitotic intra-S DNA damage checkpoint signaling"/>
    <property type="evidence" value="ECO:0007669"/>
    <property type="project" value="TreeGrafter"/>
</dbReference>
<dbReference type="GO" id="GO:0000724">
    <property type="term" value="P:double-strand break repair via homologous recombination"/>
    <property type="evidence" value="ECO:0007669"/>
    <property type="project" value="TreeGrafter"/>
</dbReference>
<dbReference type="SUPFAM" id="SSF56300">
    <property type="entry name" value="Metallo-dependent phosphatases"/>
    <property type="match status" value="1"/>
</dbReference>
<dbReference type="FunFam" id="3.60.21.10:FF:000011">
    <property type="entry name" value="Double-strand break repair protein"/>
    <property type="match status" value="1"/>
</dbReference>
<evidence type="ECO:0000256" key="6">
    <source>
        <dbReference type="ARBA" id="ARBA00022722"/>
    </source>
</evidence>
<dbReference type="GO" id="GO:0007095">
    <property type="term" value="P:mitotic G2 DNA damage checkpoint signaling"/>
    <property type="evidence" value="ECO:0007669"/>
    <property type="project" value="TreeGrafter"/>
</dbReference>
<keyword evidence="12 17" id="KW-0234">DNA repair</keyword>
<evidence type="ECO:0000256" key="19">
    <source>
        <dbReference type="RuleBase" id="RU003447"/>
    </source>
</evidence>
<evidence type="ECO:0000256" key="12">
    <source>
        <dbReference type="ARBA" id="ARBA00023204"/>
    </source>
</evidence>
<dbReference type="SMART" id="SM01347">
    <property type="entry name" value="Mre11_DNA_bind"/>
    <property type="match status" value="1"/>
</dbReference>
<dbReference type="InterPro" id="IPR004843">
    <property type="entry name" value="Calcineurin-like_PHP"/>
</dbReference>
<dbReference type="PIRSF" id="PIRSF000882">
    <property type="entry name" value="DSB_repair_MRE11"/>
    <property type="match status" value="1"/>
</dbReference>
<evidence type="ECO:0000256" key="13">
    <source>
        <dbReference type="ARBA" id="ARBA00023211"/>
    </source>
</evidence>
<keyword evidence="9 17" id="KW-0227">DNA damage</keyword>
<feature type="compositionally biased region" description="Polar residues" evidence="20">
    <location>
        <begin position="720"/>
        <end position="741"/>
    </location>
</feature>
<name>A0A7C8JIZ1_ORBOL</name>
<dbReference type="InterPro" id="IPR029052">
    <property type="entry name" value="Metallo-depent_PP-like"/>
</dbReference>
<evidence type="ECO:0000256" key="20">
    <source>
        <dbReference type="SAM" id="MobiDB-lite"/>
    </source>
</evidence>
<proteinExistence type="inferred from homology"/>
<dbReference type="EMBL" id="WIQW01000041">
    <property type="protein sequence ID" value="KAF3095250.1"/>
    <property type="molecule type" value="Genomic_DNA"/>
</dbReference>
<evidence type="ECO:0000256" key="18">
    <source>
        <dbReference type="PIRSR" id="PIRSR000882-1"/>
    </source>
</evidence>
<keyword evidence="7" id="KW-0479">Metal-binding</keyword>
<evidence type="ECO:0000256" key="16">
    <source>
        <dbReference type="ARBA" id="ARBA00064981"/>
    </source>
</evidence>
<dbReference type="GO" id="GO:0097552">
    <property type="term" value="P:mitochondrial double-strand break repair via homologous recombination"/>
    <property type="evidence" value="ECO:0007669"/>
    <property type="project" value="TreeGrafter"/>
</dbReference>
<evidence type="ECO:0000256" key="4">
    <source>
        <dbReference type="ARBA" id="ARBA00009028"/>
    </source>
</evidence>
<feature type="active site" description="Proton donor" evidence="18">
    <location>
        <position position="125"/>
    </location>
</feature>
<evidence type="ECO:0000256" key="14">
    <source>
        <dbReference type="ARBA" id="ARBA00023242"/>
    </source>
</evidence>
<feature type="compositionally biased region" description="Acidic residues" evidence="20">
    <location>
        <begin position="639"/>
        <end position="676"/>
    </location>
</feature>
<dbReference type="GO" id="GO:0008296">
    <property type="term" value="F:3'-5'-DNA exonuclease activity"/>
    <property type="evidence" value="ECO:0007669"/>
    <property type="project" value="InterPro"/>
</dbReference>
<comment type="subunit">
    <text evidence="16">Component of the MRN complex composed of two heterodimers RAD50 and MRE11 associated with a single NBS1.</text>
</comment>
<evidence type="ECO:0000256" key="1">
    <source>
        <dbReference type="ARBA" id="ARBA00001936"/>
    </source>
</evidence>
<feature type="compositionally biased region" description="Acidic residues" evidence="20">
    <location>
        <begin position="547"/>
        <end position="571"/>
    </location>
</feature>
<dbReference type="GO" id="GO:0000014">
    <property type="term" value="F:single-stranded DNA endodeoxyribonuclease activity"/>
    <property type="evidence" value="ECO:0007669"/>
    <property type="project" value="TreeGrafter"/>
</dbReference>
<evidence type="ECO:0000313" key="23">
    <source>
        <dbReference type="Proteomes" id="UP000475325"/>
    </source>
</evidence>
<dbReference type="Gene3D" id="3.60.21.10">
    <property type="match status" value="1"/>
</dbReference>
<sequence>MPGLSEPNTIRILLATDNHVGYNERDPIRGDDSWKSFHEVMCLAKDHDVDMVLLAGDLFHENKPSRKSMYQVMRTLRMNCYGEKPCELEVLSDVSTNLQGTFNHVNYEDPDINVAIPVFSIHGNHDDPSGEGHLCALDILQVSGLLNYFGRTPENDNITVSPILLQKGTTKLALYGLSNVRDERLFRTFRDGKVKFLRPGAQIDEWFNLIAVHQNHQAHTETGYLPENFLQEFLDLVVWGHEHECLITPRVNPEMGFSVVQPGSSVATSLCAGESVAKHVGILSITGKDFEIEPIRLKSVRPFKMKEVVLYDSRAMQKIATKADNRSEVTNYLANIVEQMIVDAKQEWLQGQLEAGGEEVAEEDVPLPLIRLRVEYSATDGKFEVENPQRFSNRFVGRVANINDVVQFYRRKAAPIRRTREDGTVVEADSESILAQYGGKVENIRVENFVKEYLTSKSLNILPHNGLGNAVGQYIDKGDSHAVEEFLKDSLDTQFKKVLEYNVTDADGIREAMTIEKSKLEELYEKGDFKAKQRAAQRGKKQKPDDWFSDLDGEFVSDEGDVDMQDDDAEGETAATPPPAKTTRGRGGLKAAAPSRTAKGTTRATAKAPAKALTKAPAKAPAKKAATTGRGRAKKSVISDEEEEEAADLLDDGEDDDVKMLDDDDLVVIGTDEEEVMPAKTTTRSGRQARAPAATKPAAKSAPAKRAPAKKAAAAPPKKQTTLSFSQRSTATRGTSKSQTAEVAGDTIEDSDDESDDFAPASMSSRRR</sequence>
<feature type="compositionally biased region" description="Acidic residues" evidence="20">
    <location>
        <begin position="747"/>
        <end position="757"/>
    </location>
</feature>
<evidence type="ECO:0000256" key="10">
    <source>
        <dbReference type="ARBA" id="ARBA00022801"/>
    </source>
</evidence>
<keyword evidence="5" id="KW-0158">Chromosome</keyword>
<dbReference type="AlphaFoldDB" id="A0A7C8JIZ1"/>
<feature type="domain" description="Mre11 DNA-binding" evidence="21">
    <location>
        <begin position="290"/>
        <end position="474"/>
    </location>
</feature>
<feature type="compositionally biased region" description="Low complexity" evidence="20">
    <location>
        <begin position="689"/>
        <end position="719"/>
    </location>
</feature>
<evidence type="ECO:0000256" key="8">
    <source>
        <dbReference type="ARBA" id="ARBA00022759"/>
    </source>
</evidence>
<dbReference type="GO" id="GO:0000723">
    <property type="term" value="P:telomere maintenance"/>
    <property type="evidence" value="ECO:0007669"/>
    <property type="project" value="TreeGrafter"/>
</dbReference>
<evidence type="ECO:0000256" key="7">
    <source>
        <dbReference type="ARBA" id="ARBA00022723"/>
    </source>
</evidence>
<dbReference type="PANTHER" id="PTHR10139">
    <property type="entry name" value="DOUBLE-STRAND BREAK REPAIR PROTEIN MRE11"/>
    <property type="match status" value="1"/>
</dbReference>
<dbReference type="InterPro" id="IPR003701">
    <property type="entry name" value="Mre11"/>
</dbReference>
<dbReference type="Gene3D" id="3.30.110.110">
    <property type="entry name" value="Mre11, capping domain"/>
    <property type="match status" value="1"/>
</dbReference>
<evidence type="ECO:0000256" key="9">
    <source>
        <dbReference type="ARBA" id="ARBA00022763"/>
    </source>
</evidence>
<dbReference type="Pfam" id="PF04152">
    <property type="entry name" value="Mre11_DNA_bind"/>
    <property type="match status" value="1"/>
</dbReference>
<feature type="compositionally biased region" description="Low complexity" evidence="20">
    <location>
        <begin position="596"/>
        <end position="630"/>
    </location>
</feature>
<keyword evidence="14 17" id="KW-0539">Nucleus</keyword>
<dbReference type="CDD" id="cd00840">
    <property type="entry name" value="MPP_Mre11_N"/>
    <property type="match status" value="1"/>
</dbReference>
<reference evidence="22 23" key="1">
    <citation type="submission" date="2019-06" db="EMBL/GenBank/DDBJ databases">
        <authorList>
            <person name="Palmer J.M."/>
        </authorList>
    </citation>
    <scope>NUCLEOTIDE SEQUENCE [LARGE SCALE GENOMIC DNA]</scope>
    <source>
        <strain evidence="22 23">TWF102</strain>
    </source>
</reference>